<evidence type="ECO:0000313" key="2">
    <source>
        <dbReference type="Proteomes" id="UP000007350"/>
    </source>
</evidence>
<organism evidence="1 2">
    <name type="scientific">Trypanosoma cruzi marinkellei</name>
    <dbReference type="NCBI Taxonomy" id="85056"/>
    <lineage>
        <taxon>Eukaryota</taxon>
        <taxon>Discoba</taxon>
        <taxon>Euglenozoa</taxon>
        <taxon>Kinetoplastea</taxon>
        <taxon>Metakinetoplastina</taxon>
        <taxon>Trypanosomatida</taxon>
        <taxon>Trypanosomatidae</taxon>
        <taxon>Trypanosoma</taxon>
        <taxon>Schizotrypanum</taxon>
    </lineage>
</organism>
<reference evidence="1 2" key="1">
    <citation type="journal article" date="2012" name="BMC Genomics">
        <title>Comparative genomic analysis of human infective Trypanosoma cruzi lineages with the bat-restricted subspecies T. cruzi marinkellei.</title>
        <authorList>
            <person name="Franzen O."/>
            <person name="Talavera-Lopez C."/>
            <person name="Ochaya S."/>
            <person name="Butler C.E."/>
            <person name="Messenger L.A."/>
            <person name="Lewis M.D."/>
            <person name="Llewellyn M.S."/>
            <person name="Marinkelle C.J."/>
            <person name="Tyler K.M."/>
            <person name="Miles M.A."/>
            <person name="Andersson B."/>
        </authorList>
    </citation>
    <scope>NUCLEOTIDE SEQUENCE [LARGE SCALE GENOMIC DNA]</scope>
    <source>
        <strain evidence="1 2">B7</strain>
    </source>
</reference>
<gene>
    <name evidence="1" type="ORF">MOQ_004316</name>
</gene>
<keyword evidence="2" id="KW-1185">Reference proteome</keyword>
<dbReference type="AlphaFoldDB" id="K2N1I7"/>
<comment type="caution">
    <text evidence="1">The sequence shown here is derived from an EMBL/GenBank/DDBJ whole genome shotgun (WGS) entry which is preliminary data.</text>
</comment>
<dbReference type="Proteomes" id="UP000007350">
    <property type="component" value="Unassembled WGS sequence"/>
</dbReference>
<sequence length="47" mass="5217">MHGPGRRLAENLQRVSRRAEGRILPCLLIEGPGVTDDAWGRQNLLHG</sequence>
<dbReference type="EMBL" id="AHKC01010577">
    <property type="protein sequence ID" value="EKF31844.1"/>
    <property type="molecule type" value="Genomic_DNA"/>
</dbReference>
<accession>K2N1I7</accession>
<proteinExistence type="predicted"/>
<evidence type="ECO:0000313" key="1">
    <source>
        <dbReference type="EMBL" id="EKF31844.1"/>
    </source>
</evidence>
<feature type="non-terminal residue" evidence="1">
    <location>
        <position position="47"/>
    </location>
</feature>
<name>K2N1I7_TRYCR</name>
<protein>
    <submittedName>
        <fullName evidence="1">Trans-sialidase, putative</fullName>
    </submittedName>
</protein>